<dbReference type="PANTHER" id="PTHR45138">
    <property type="entry name" value="REGULATORY COMPONENTS OF SENSORY TRANSDUCTION SYSTEM"/>
    <property type="match status" value="1"/>
</dbReference>
<dbReference type="Pfam" id="PF00990">
    <property type="entry name" value="GGDEF"/>
    <property type="match status" value="1"/>
</dbReference>
<dbReference type="NCBIfam" id="TIGR00254">
    <property type="entry name" value="GGDEF"/>
    <property type="match status" value="1"/>
</dbReference>
<dbReference type="Gene3D" id="3.30.70.270">
    <property type="match status" value="1"/>
</dbReference>
<organism evidence="4 5">
    <name type="scientific">Shewanella psychrophila</name>
    <dbReference type="NCBI Taxonomy" id="225848"/>
    <lineage>
        <taxon>Bacteria</taxon>
        <taxon>Pseudomonadati</taxon>
        <taxon>Pseudomonadota</taxon>
        <taxon>Gammaproteobacteria</taxon>
        <taxon>Alteromonadales</taxon>
        <taxon>Shewanellaceae</taxon>
        <taxon>Shewanella</taxon>
    </lineage>
</organism>
<dbReference type="GO" id="GO:1902201">
    <property type="term" value="P:negative regulation of bacterial-type flagellum-dependent cell motility"/>
    <property type="evidence" value="ECO:0007669"/>
    <property type="project" value="TreeGrafter"/>
</dbReference>
<comment type="cofactor">
    <cofactor evidence="1">
        <name>Mg(2+)</name>
        <dbReference type="ChEBI" id="CHEBI:18420"/>
    </cofactor>
</comment>
<sequence>MSKEIMKIAARNLKKAVPLMLKHQIPTTPTNYALWYTYVSEQSPELNKRLDTVIEQHDTCPPVNAEILYREYVSDPVEVDVLDMRQTLEAMATELSHSLKDTNLDATQFQRRIDSNFEKLNRIESEGVSLEKVLGIVRSLVKESDDIRSSTQFFTGQLTKAQQEIDALKHQLAKSEQIVLYDALTGIFNRRAFDNDLSGSLSQSPDGLCLILIDIDHFKAFNDNYGHQLGDQVLKAVAKRLKEACRDGAKLYRYGGEEFAVIIPKSQLSSSRHLAEAMRRGLEKVSLKDRRKDILINKITASFGVAQWNTNLEGTELIEKADKLLYEAKRLGRNRVMPISS</sequence>
<dbReference type="GO" id="GO:0043709">
    <property type="term" value="P:cell adhesion involved in single-species biofilm formation"/>
    <property type="evidence" value="ECO:0007669"/>
    <property type="project" value="TreeGrafter"/>
</dbReference>
<dbReference type="SUPFAM" id="SSF55073">
    <property type="entry name" value="Nucleotide cyclase"/>
    <property type="match status" value="1"/>
</dbReference>
<protein>
    <recommendedName>
        <fullName evidence="2">diguanylate cyclase</fullName>
        <ecNumber evidence="2">2.7.7.65</ecNumber>
    </recommendedName>
</protein>
<evidence type="ECO:0000259" key="3">
    <source>
        <dbReference type="PROSITE" id="PS50887"/>
    </source>
</evidence>
<dbReference type="RefSeq" id="WP_077751088.1">
    <property type="nucleotide sequence ID" value="NZ_CP014782.1"/>
</dbReference>
<dbReference type="EC" id="2.7.7.65" evidence="2"/>
<name>A0A1S6HJU3_9GAMM</name>
<dbReference type="InterPro" id="IPR050469">
    <property type="entry name" value="Diguanylate_Cyclase"/>
</dbReference>
<gene>
    <name evidence="4" type="ORF">Sps_00582</name>
</gene>
<dbReference type="CDD" id="cd01949">
    <property type="entry name" value="GGDEF"/>
    <property type="match status" value="1"/>
</dbReference>
<dbReference type="PANTHER" id="PTHR45138:SF2">
    <property type="entry name" value="DIGUANYLATE CYCLASE VDCA"/>
    <property type="match status" value="1"/>
</dbReference>
<proteinExistence type="predicted"/>
<dbReference type="EMBL" id="CP014782">
    <property type="protein sequence ID" value="AQS35780.1"/>
    <property type="molecule type" value="Genomic_DNA"/>
</dbReference>
<dbReference type="FunFam" id="3.30.70.270:FF:000001">
    <property type="entry name" value="Diguanylate cyclase domain protein"/>
    <property type="match status" value="1"/>
</dbReference>
<dbReference type="InterPro" id="IPR029787">
    <property type="entry name" value="Nucleotide_cyclase"/>
</dbReference>
<dbReference type="OrthoDB" id="9812260at2"/>
<keyword evidence="5" id="KW-1185">Reference proteome</keyword>
<evidence type="ECO:0000313" key="4">
    <source>
        <dbReference type="EMBL" id="AQS35780.1"/>
    </source>
</evidence>
<dbReference type="STRING" id="225848.Sps_00582"/>
<dbReference type="InterPro" id="IPR000160">
    <property type="entry name" value="GGDEF_dom"/>
</dbReference>
<dbReference type="Proteomes" id="UP000189545">
    <property type="component" value="Chromosome"/>
</dbReference>
<dbReference type="PROSITE" id="PS50887">
    <property type="entry name" value="GGDEF"/>
    <property type="match status" value="1"/>
</dbReference>
<feature type="domain" description="GGDEF" evidence="3">
    <location>
        <begin position="206"/>
        <end position="341"/>
    </location>
</feature>
<reference evidence="4 5" key="1">
    <citation type="submission" date="2016-03" db="EMBL/GenBank/DDBJ databases">
        <title>Complete genome sequence of Shewanella psychrophila WP2, a deep sea bacterium isolated from west Pacific sediment.</title>
        <authorList>
            <person name="Xu G."/>
            <person name="Jian H."/>
        </authorList>
    </citation>
    <scope>NUCLEOTIDE SEQUENCE [LARGE SCALE GENOMIC DNA]</scope>
    <source>
        <strain evidence="4 5">WP2</strain>
    </source>
</reference>
<accession>A0A1S6HJU3</accession>
<dbReference type="GO" id="GO:0052621">
    <property type="term" value="F:diguanylate cyclase activity"/>
    <property type="evidence" value="ECO:0007669"/>
    <property type="project" value="UniProtKB-EC"/>
</dbReference>
<evidence type="ECO:0000313" key="5">
    <source>
        <dbReference type="Proteomes" id="UP000189545"/>
    </source>
</evidence>
<evidence type="ECO:0000256" key="1">
    <source>
        <dbReference type="ARBA" id="ARBA00001946"/>
    </source>
</evidence>
<dbReference type="AlphaFoldDB" id="A0A1S6HJU3"/>
<evidence type="ECO:0000256" key="2">
    <source>
        <dbReference type="ARBA" id="ARBA00012528"/>
    </source>
</evidence>
<dbReference type="KEGG" id="spsw:Sps_00582"/>
<dbReference type="GO" id="GO:0005886">
    <property type="term" value="C:plasma membrane"/>
    <property type="evidence" value="ECO:0007669"/>
    <property type="project" value="TreeGrafter"/>
</dbReference>
<dbReference type="InterPro" id="IPR043128">
    <property type="entry name" value="Rev_trsase/Diguanyl_cyclase"/>
</dbReference>
<dbReference type="SMART" id="SM00267">
    <property type="entry name" value="GGDEF"/>
    <property type="match status" value="1"/>
</dbReference>